<evidence type="ECO:0000256" key="4">
    <source>
        <dbReference type="ARBA" id="ARBA00023125"/>
    </source>
</evidence>
<dbReference type="InterPro" id="IPR016032">
    <property type="entry name" value="Sig_transdc_resp-reg_C-effctor"/>
</dbReference>
<dbReference type="Proteomes" id="UP000561459">
    <property type="component" value="Unassembled WGS sequence"/>
</dbReference>
<evidence type="ECO:0000259" key="9">
    <source>
        <dbReference type="PROSITE" id="PS51755"/>
    </source>
</evidence>
<accession>A0A7W6BY53</accession>
<evidence type="ECO:0000256" key="6">
    <source>
        <dbReference type="PROSITE-ProRule" id="PRU00169"/>
    </source>
</evidence>
<dbReference type="Gene3D" id="6.10.250.690">
    <property type="match status" value="1"/>
</dbReference>
<dbReference type="InterPro" id="IPR011006">
    <property type="entry name" value="CheY-like_superfamily"/>
</dbReference>
<dbReference type="Pfam" id="PF00072">
    <property type="entry name" value="Response_reg"/>
    <property type="match status" value="1"/>
</dbReference>
<evidence type="ECO:0000256" key="1">
    <source>
        <dbReference type="ARBA" id="ARBA00022553"/>
    </source>
</evidence>
<keyword evidence="11" id="KW-1185">Reference proteome</keyword>
<dbReference type="PANTHER" id="PTHR48111">
    <property type="entry name" value="REGULATOR OF RPOS"/>
    <property type="match status" value="1"/>
</dbReference>
<feature type="domain" description="Response regulatory" evidence="8">
    <location>
        <begin position="4"/>
        <end position="118"/>
    </location>
</feature>
<keyword evidence="4 7" id="KW-0238">DNA-binding</keyword>
<keyword evidence="5" id="KW-0804">Transcription</keyword>
<keyword evidence="3" id="KW-0805">Transcription regulation</keyword>
<organism evidence="10 11">
    <name type="scientific">Novosphingobium fluoreni</name>
    <dbReference type="NCBI Taxonomy" id="1391222"/>
    <lineage>
        <taxon>Bacteria</taxon>
        <taxon>Pseudomonadati</taxon>
        <taxon>Pseudomonadota</taxon>
        <taxon>Alphaproteobacteria</taxon>
        <taxon>Sphingomonadales</taxon>
        <taxon>Sphingomonadaceae</taxon>
        <taxon>Novosphingobium</taxon>
    </lineage>
</organism>
<dbReference type="Gene3D" id="1.10.10.10">
    <property type="entry name" value="Winged helix-like DNA-binding domain superfamily/Winged helix DNA-binding domain"/>
    <property type="match status" value="1"/>
</dbReference>
<dbReference type="FunFam" id="3.40.50.2300:FF:000002">
    <property type="entry name" value="DNA-binding response regulator PhoP"/>
    <property type="match status" value="1"/>
</dbReference>
<dbReference type="CDD" id="cd17574">
    <property type="entry name" value="REC_OmpR"/>
    <property type="match status" value="1"/>
</dbReference>
<dbReference type="RefSeq" id="WP_183615506.1">
    <property type="nucleotide sequence ID" value="NZ_JACIDY010000001.1"/>
</dbReference>
<evidence type="ECO:0000256" key="7">
    <source>
        <dbReference type="PROSITE-ProRule" id="PRU01091"/>
    </source>
</evidence>
<protein>
    <submittedName>
        <fullName evidence="10">DNA-binding response OmpR family regulator</fullName>
    </submittedName>
</protein>
<dbReference type="SUPFAM" id="SSF46894">
    <property type="entry name" value="C-terminal effector domain of the bipartite response regulators"/>
    <property type="match status" value="1"/>
</dbReference>
<evidence type="ECO:0000256" key="2">
    <source>
        <dbReference type="ARBA" id="ARBA00023012"/>
    </source>
</evidence>
<evidence type="ECO:0000256" key="3">
    <source>
        <dbReference type="ARBA" id="ARBA00023015"/>
    </source>
</evidence>
<dbReference type="GO" id="GO:0000156">
    <property type="term" value="F:phosphorelay response regulator activity"/>
    <property type="evidence" value="ECO:0007669"/>
    <property type="project" value="TreeGrafter"/>
</dbReference>
<dbReference type="CDD" id="cd00383">
    <property type="entry name" value="trans_reg_C"/>
    <property type="match status" value="1"/>
</dbReference>
<dbReference type="InterPro" id="IPR036388">
    <property type="entry name" value="WH-like_DNA-bd_sf"/>
</dbReference>
<dbReference type="PROSITE" id="PS51755">
    <property type="entry name" value="OMPR_PHOB"/>
    <property type="match status" value="1"/>
</dbReference>
<dbReference type="GO" id="GO:0032993">
    <property type="term" value="C:protein-DNA complex"/>
    <property type="evidence" value="ECO:0007669"/>
    <property type="project" value="TreeGrafter"/>
</dbReference>
<evidence type="ECO:0000313" key="10">
    <source>
        <dbReference type="EMBL" id="MBB3938585.1"/>
    </source>
</evidence>
<dbReference type="InterPro" id="IPR039420">
    <property type="entry name" value="WalR-like"/>
</dbReference>
<keyword evidence="2" id="KW-0902">Two-component regulatory system</keyword>
<dbReference type="Gene3D" id="3.40.50.2300">
    <property type="match status" value="1"/>
</dbReference>
<dbReference type="GO" id="GO:0000976">
    <property type="term" value="F:transcription cis-regulatory region binding"/>
    <property type="evidence" value="ECO:0007669"/>
    <property type="project" value="TreeGrafter"/>
</dbReference>
<dbReference type="EMBL" id="JACIDY010000001">
    <property type="protein sequence ID" value="MBB3938585.1"/>
    <property type="molecule type" value="Genomic_DNA"/>
</dbReference>
<dbReference type="GO" id="GO:0006355">
    <property type="term" value="P:regulation of DNA-templated transcription"/>
    <property type="evidence" value="ECO:0007669"/>
    <property type="project" value="InterPro"/>
</dbReference>
<feature type="DNA-binding region" description="OmpR/PhoB-type" evidence="7">
    <location>
        <begin position="128"/>
        <end position="225"/>
    </location>
</feature>
<keyword evidence="1 6" id="KW-0597">Phosphoprotein</keyword>
<sequence>MSLNILLVEDDRQLQRQLREQLSGHGHEVTVADDGRAALDLISRYSFDAVVLDWMLPGMTGLDVLRQFRADGMTLPVLMLTALGQIMDKVGGLEAGADDYVVKPVDPLELNARLNALVRGRKATDKPADTISAGDIVISPTRLRVWRGEQPVPLTQIEFKLLVELARDAGTVLTRAMLIERVWGHDFVTTTNLVDAHIRQLRLKLTQFGDDPIQTVRGVGYLLPA</sequence>
<dbReference type="GO" id="GO:0005829">
    <property type="term" value="C:cytosol"/>
    <property type="evidence" value="ECO:0007669"/>
    <property type="project" value="TreeGrafter"/>
</dbReference>
<reference evidence="10 11" key="1">
    <citation type="submission" date="2020-08" db="EMBL/GenBank/DDBJ databases">
        <title>Genomic Encyclopedia of Type Strains, Phase IV (KMG-IV): sequencing the most valuable type-strain genomes for metagenomic binning, comparative biology and taxonomic classification.</title>
        <authorList>
            <person name="Goeker M."/>
        </authorList>
    </citation>
    <scope>NUCLEOTIDE SEQUENCE [LARGE SCALE GENOMIC DNA]</scope>
    <source>
        <strain evidence="10 11">DSM 27568</strain>
    </source>
</reference>
<dbReference type="Pfam" id="PF00486">
    <property type="entry name" value="Trans_reg_C"/>
    <property type="match status" value="1"/>
</dbReference>
<feature type="modified residue" description="4-aspartylphosphate" evidence="6">
    <location>
        <position position="53"/>
    </location>
</feature>
<dbReference type="InterPro" id="IPR001789">
    <property type="entry name" value="Sig_transdc_resp-reg_receiver"/>
</dbReference>
<dbReference type="PROSITE" id="PS50110">
    <property type="entry name" value="RESPONSE_REGULATORY"/>
    <property type="match status" value="1"/>
</dbReference>
<evidence type="ECO:0000259" key="8">
    <source>
        <dbReference type="PROSITE" id="PS50110"/>
    </source>
</evidence>
<feature type="domain" description="OmpR/PhoB-type" evidence="9">
    <location>
        <begin position="128"/>
        <end position="225"/>
    </location>
</feature>
<evidence type="ECO:0000256" key="5">
    <source>
        <dbReference type="ARBA" id="ARBA00023163"/>
    </source>
</evidence>
<comment type="caution">
    <text evidence="10">The sequence shown here is derived from an EMBL/GenBank/DDBJ whole genome shotgun (WGS) entry which is preliminary data.</text>
</comment>
<proteinExistence type="predicted"/>
<dbReference type="SUPFAM" id="SSF52172">
    <property type="entry name" value="CheY-like"/>
    <property type="match status" value="1"/>
</dbReference>
<gene>
    <name evidence="10" type="ORF">GGR39_000214</name>
</gene>
<dbReference type="SMART" id="SM00862">
    <property type="entry name" value="Trans_reg_C"/>
    <property type="match status" value="1"/>
</dbReference>
<dbReference type="AlphaFoldDB" id="A0A7W6BY53"/>
<dbReference type="SMART" id="SM00448">
    <property type="entry name" value="REC"/>
    <property type="match status" value="1"/>
</dbReference>
<name>A0A7W6BY53_9SPHN</name>
<dbReference type="PANTHER" id="PTHR48111:SF1">
    <property type="entry name" value="TWO-COMPONENT RESPONSE REGULATOR ORR33"/>
    <property type="match status" value="1"/>
</dbReference>
<evidence type="ECO:0000313" key="11">
    <source>
        <dbReference type="Proteomes" id="UP000561459"/>
    </source>
</evidence>
<dbReference type="InterPro" id="IPR001867">
    <property type="entry name" value="OmpR/PhoB-type_DNA-bd"/>
</dbReference>